<evidence type="ECO:0000256" key="2">
    <source>
        <dbReference type="ARBA" id="ARBA00009009"/>
    </source>
</evidence>
<name>A0ABS7IZP0_9SPHN</name>
<proteinExistence type="inferred from homology"/>
<comment type="similarity">
    <text evidence="2">Belongs to the class-A beta-lactamase family.</text>
</comment>
<evidence type="ECO:0000256" key="3">
    <source>
        <dbReference type="ARBA" id="ARBA00012865"/>
    </source>
</evidence>
<reference evidence="5 6" key="1">
    <citation type="submission" date="2021-08" db="EMBL/GenBank/DDBJ databases">
        <title>Comparative Genomics Analysis of the Genus Qipengyuania Reveals Extensive Genetic Diversity and Metabolic Versatility, Including the Description of Fifteen Novel Species.</title>
        <authorList>
            <person name="Liu Y."/>
        </authorList>
    </citation>
    <scope>NUCLEOTIDE SEQUENCE [LARGE SCALE GENOMIC DNA]</scope>
    <source>
        <strain evidence="5 6">1NDH17</strain>
    </source>
</reference>
<evidence type="ECO:0000259" key="4">
    <source>
        <dbReference type="Pfam" id="PF13354"/>
    </source>
</evidence>
<dbReference type="PANTHER" id="PTHR35333">
    <property type="entry name" value="BETA-LACTAMASE"/>
    <property type="match status" value="1"/>
</dbReference>
<dbReference type="InterPro" id="IPR000871">
    <property type="entry name" value="Beta-lactam_class-A"/>
</dbReference>
<sequence>MSRSPVLFLTIAIVGAFLVLATRLSTPGESAEQFQQRIVLAEKDLTPPAPELDEAQEALERELVELGENFDGVAGIAVTEVETMATMAHDGDTPFPQQSVSKLWVTMTALDLVDNGALDLEEPVTLRAEDLTVFYQPTRNLVRSRGSFSTDYGDLMSRAITQSDNTANDRLLRRVGGPQAVEAFMRRNGIAGVQFGTDERTKQSQIAGLKWRQSYSIENAFYEARDRVPEKDRRRAFNAYLADPMDGAKAAAMSKALARLARGDLLSEKSTQLMLSIMEETKSGPRRLKGGVPDGWSIAHKTGTGQYFDGVQSGYNDVGILTAPDGSQYALVVFIGRTRASYAARMAMMQEVTRSVVRYHEGQLGRTTA</sequence>
<gene>
    <name evidence="5" type="ORF">K3152_04700</name>
</gene>
<dbReference type="EC" id="3.5.2.6" evidence="3"/>
<dbReference type="Proteomes" id="UP000783253">
    <property type="component" value="Unassembled WGS sequence"/>
</dbReference>
<evidence type="ECO:0000256" key="1">
    <source>
        <dbReference type="ARBA" id="ARBA00001526"/>
    </source>
</evidence>
<evidence type="ECO:0000313" key="6">
    <source>
        <dbReference type="Proteomes" id="UP000783253"/>
    </source>
</evidence>
<dbReference type="GO" id="GO:0016787">
    <property type="term" value="F:hydrolase activity"/>
    <property type="evidence" value="ECO:0007669"/>
    <property type="project" value="UniProtKB-KW"/>
</dbReference>
<organism evidence="5 6">
    <name type="scientific">Qipengyuania polymorpha</name>
    <dbReference type="NCBI Taxonomy" id="2867234"/>
    <lineage>
        <taxon>Bacteria</taxon>
        <taxon>Pseudomonadati</taxon>
        <taxon>Pseudomonadota</taxon>
        <taxon>Alphaproteobacteria</taxon>
        <taxon>Sphingomonadales</taxon>
        <taxon>Erythrobacteraceae</taxon>
        <taxon>Qipengyuania</taxon>
    </lineage>
</organism>
<dbReference type="SUPFAM" id="SSF56601">
    <property type="entry name" value="beta-lactamase/transpeptidase-like"/>
    <property type="match status" value="1"/>
</dbReference>
<dbReference type="Pfam" id="PF13354">
    <property type="entry name" value="Beta-lactamase2"/>
    <property type="match status" value="1"/>
</dbReference>
<evidence type="ECO:0000313" key="5">
    <source>
        <dbReference type="EMBL" id="MBX7457540.1"/>
    </source>
</evidence>
<dbReference type="InterPro" id="IPR012338">
    <property type="entry name" value="Beta-lactam/transpept-like"/>
</dbReference>
<accession>A0ABS7IZP0</accession>
<dbReference type="PANTHER" id="PTHR35333:SF3">
    <property type="entry name" value="BETA-LACTAMASE-TYPE TRANSPEPTIDASE FOLD CONTAINING PROTEIN"/>
    <property type="match status" value="1"/>
</dbReference>
<comment type="caution">
    <text evidence="5">The sequence shown here is derived from an EMBL/GenBank/DDBJ whole genome shotgun (WGS) entry which is preliminary data.</text>
</comment>
<dbReference type="PRINTS" id="PR00118">
    <property type="entry name" value="BLACTAMASEA"/>
</dbReference>
<dbReference type="EMBL" id="JAIGNK010000001">
    <property type="protein sequence ID" value="MBX7457540.1"/>
    <property type="molecule type" value="Genomic_DNA"/>
</dbReference>
<protein>
    <recommendedName>
        <fullName evidence="3">beta-lactamase</fullName>
        <ecNumber evidence="3">3.5.2.6</ecNumber>
    </recommendedName>
</protein>
<keyword evidence="6" id="KW-1185">Reference proteome</keyword>
<dbReference type="Gene3D" id="3.40.710.10">
    <property type="entry name" value="DD-peptidase/beta-lactamase superfamily"/>
    <property type="match status" value="1"/>
</dbReference>
<dbReference type="RefSeq" id="WP_221572837.1">
    <property type="nucleotide sequence ID" value="NZ_JAIGNK010000001.1"/>
</dbReference>
<comment type="catalytic activity">
    <reaction evidence="1">
        <text>a beta-lactam + H2O = a substituted beta-amino acid</text>
        <dbReference type="Rhea" id="RHEA:20401"/>
        <dbReference type="ChEBI" id="CHEBI:15377"/>
        <dbReference type="ChEBI" id="CHEBI:35627"/>
        <dbReference type="ChEBI" id="CHEBI:140347"/>
        <dbReference type="EC" id="3.5.2.6"/>
    </reaction>
</comment>
<keyword evidence="5" id="KW-0378">Hydrolase</keyword>
<dbReference type="InterPro" id="IPR045155">
    <property type="entry name" value="Beta-lactam_cat"/>
</dbReference>
<feature type="domain" description="Beta-lactamase class A catalytic" evidence="4">
    <location>
        <begin position="75"/>
        <end position="334"/>
    </location>
</feature>